<evidence type="ECO:0000313" key="2">
    <source>
        <dbReference type="EMBL" id="PJF35493.1"/>
    </source>
</evidence>
<feature type="domain" description="Carboxymuconolactone decarboxylase-like" evidence="1">
    <location>
        <begin position="16"/>
        <end position="98"/>
    </location>
</feature>
<dbReference type="Pfam" id="PF02627">
    <property type="entry name" value="CMD"/>
    <property type="match status" value="1"/>
</dbReference>
<reference evidence="4 5" key="1">
    <citation type="submission" date="2017-11" db="EMBL/GenBank/DDBJ databases">
        <title>Evolution of Phototrophy in the Chloroflexi Phylum Driven by Horizontal Gene Transfer.</title>
        <authorList>
            <person name="Ward L.M."/>
            <person name="Hemp J."/>
            <person name="Shih P.M."/>
            <person name="Mcglynn S.E."/>
            <person name="Fischer W."/>
        </authorList>
    </citation>
    <scope>NUCLEOTIDE SEQUENCE [LARGE SCALE GENOMIC DNA]</scope>
    <source>
        <strain evidence="3">CP1_1M</strain>
        <strain evidence="2">JP3_13</strain>
    </source>
</reference>
<name>A0A2M8PZA9_9CHLR</name>
<evidence type="ECO:0000313" key="4">
    <source>
        <dbReference type="Proteomes" id="UP000228947"/>
    </source>
</evidence>
<dbReference type="AlphaFoldDB" id="A0A2M8PZA9"/>
<dbReference type="PANTHER" id="PTHR33930">
    <property type="entry name" value="ALKYL HYDROPEROXIDE REDUCTASE AHPD"/>
    <property type="match status" value="1"/>
</dbReference>
<dbReference type="Gene3D" id="1.20.1290.10">
    <property type="entry name" value="AhpD-like"/>
    <property type="match status" value="1"/>
</dbReference>
<evidence type="ECO:0000259" key="1">
    <source>
        <dbReference type="Pfam" id="PF02627"/>
    </source>
</evidence>
<dbReference type="SUPFAM" id="SSF69118">
    <property type="entry name" value="AhpD-like"/>
    <property type="match status" value="1"/>
</dbReference>
<evidence type="ECO:0000313" key="5">
    <source>
        <dbReference type="Proteomes" id="UP000229681"/>
    </source>
</evidence>
<dbReference type="EMBL" id="PGTM01000148">
    <property type="protein sequence ID" value="PJF35493.1"/>
    <property type="molecule type" value="Genomic_DNA"/>
</dbReference>
<accession>A0A2M8PZA9</accession>
<dbReference type="Proteomes" id="UP000229681">
    <property type="component" value="Unassembled WGS sequence"/>
</dbReference>
<dbReference type="GO" id="GO:0051920">
    <property type="term" value="F:peroxiredoxin activity"/>
    <property type="evidence" value="ECO:0007669"/>
    <property type="project" value="InterPro"/>
</dbReference>
<protein>
    <submittedName>
        <fullName evidence="3">Carboxymuconolactone decarboxylase family protein</fullName>
    </submittedName>
</protein>
<organism evidence="3 4">
    <name type="scientific">Candidatus Thermofonsia Clade 1 bacterium</name>
    <dbReference type="NCBI Taxonomy" id="2364210"/>
    <lineage>
        <taxon>Bacteria</taxon>
        <taxon>Bacillati</taxon>
        <taxon>Chloroflexota</taxon>
        <taxon>Candidatus Thermofontia</taxon>
        <taxon>Candidatus Thermofonsia Clade 1</taxon>
    </lineage>
</organism>
<accession>A0A2M8PD72</accession>
<comment type="caution">
    <text evidence="3">The sequence shown here is derived from an EMBL/GenBank/DDBJ whole genome shotgun (WGS) entry which is preliminary data.</text>
</comment>
<dbReference type="EMBL" id="PGTL01000007">
    <property type="protein sequence ID" value="PJF42890.1"/>
    <property type="molecule type" value="Genomic_DNA"/>
</dbReference>
<dbReference type="PANTHER" id="PTHR33930:SF2">
    <property type="entry name" value="BLR3452 PROTEIN"/>
    <property type="match status" value="1"/>
</dbReference>
<dbReference type="InterPro" id="IPR003779">
    <property type="entry name" value="CMD-like"/>
</dbReference>
<evidence type="ECO:0000313" key="3">
    <source>
        <dbReference type="EMBL" id="PJF42890.1"/>
    </source>
</evidence>
<sequence>MSELPAQFIRFREEFPAIAQAYDALGDAAHSNGPLDDQTRQLVKLALAIGGRLEGATHAHVRRALEMGIAPEAIKQVALLAITTLGYPTAVSAYTWINDVLDNR</sequence>
<gene>
    <name evidence="2" type="ORF">CUN49_10280</name>
    <name evidence="3" type="ORF">CUN50_02530</name>
</gene>
<proteinExistence type="predicted"/>
<dbReference type="InterPro" id="IPR029032">
    <property type="entry name" value="AhpD-like"/>
</dbReference>
<dbReference type="Proteomes" id="UP000228947">
    <property type="component" value="Unassembled WGS sequence"/>
</dbReference>